<dbReference type="InterPro" id="IPR005162">
    <property type="entry name" value="Retrotrans_gag_dom"/>
</dbReference>
<sequence>MLNQKEDGDTQELEAQRHRLIQDAKANSRGSQHNVNELNRVIEENEGVEEIFHSKYQPPAPSGRVRQPVHMAFEEDDLELHTVVATRAISAEIPGVSQNAMRLRSFPLSLSGEITNWLNELPHNSMRTWPELREVFMERFFHEAEELKMKDEIGSPKQLQSEAMHDTWWRFNQNLKKCPNHGLTYSNLIQIMVVMDEVSKNNRAWHITNAEVGELGFTFELSAEQRKREEEWDQYMAHIKTQMDILTKHLISVLENVNLVGATKKYKEQDADFMWRPSISTTRGIS</sequence>
<feature type="domain" description="Retrotransposon gag" evidence="1">
    <location>
        <begin position="105"/>
        <end position="191"/>
    </location>
</feature>
<comment type="caution">
    <text evidence="2">The sequence shown here is derived from an EMBL/GenBank/DDBJ whole genome shotgun (WGS) entry which is preliminary data.</text>
</comment>
<accession>A0ABQ7VYP0</accession>
<evidence type="ECO:0000313" key="3">
    <source>
        <dbReference type="Proteomes" id="UP000826656"/>
    </source>
</evidence>
<dbReference type="PANTHER" id="PTHR33223">
    <property type="entry name" value="CCHC-TYPE DOMAIN-CONTAINING PROTEIN"/>
    <property type="match status" value="1"/>
</dbReference>
<dbReference type="EMBL" id="JAIVGD010000005">
    <property type="protein sequence ID" value="KAH0773617.1"/>
    <property type="molecule type" value="Genomic_DNA"/>
</dbReference>
<dbReference type="PANTHER" id="PTHR33223:SF11">
    <property type="entry name" value="ELEMENT PROTEIN, PUTATIVE-RELATED"/>
    <property type="match status" value="1"/>
</dbReference>
<gene>
    <name evidence="2" type="ORF">KY290_010754</name>
</gene>
<dbReference type="Proteomes" id="UP000826656">
    <property type="component" value="Unassembled WGS sequence"/>
</dbReference>
<organism evidence="2 3">
    <name type="scientific">Solanum tuberosum</name>
    <name type="common">Potato</name>
    <dbReference type="NCBI Taxonomy" id="4113"/>
    <lineage>
        <taxon>Eukaryota</taxon>
        <taxon>Viridiplantae</taxon>
        <taxon>Streptophyta</taxon>
        <taxon>Embryophyta</taxon>
        <taxon>Tracheophyta</taxon>
        <taxon>Spermatophyta</taxon>
        <taxon>Magnoliopsida</taxon>
        <taxon>eudicotyledons</taxon>
        <taxon>Gunneridae</taxon>
        <taxon>Pentapetalae</taxon>
        <taxon>asterids</taxon>
        <taxon>lamiids</taxon>
        <taxon>Solanales</taxon>
        <taxon>Solanaceae</taxon>
        <taxon>Solanoideae</taxon>
        <taxon>Solaneae</taxon>
        <taxon>Solanum</taxon>
    </lineage>
</organism>
<dbReference type="Pfam" id="PF03732">
    <property type="entry name" value="Retrotrans_gag"/>
    <property type="match status" value="1"/>
</dbReference>
<proteinExistence type="predicted"/>
<reference evidence="2 3" key="1">
    <citation type="journal article" date="2021" name="bioRxiv">
        <title>Chromosome-scale and haplotype-resolved genome assembly of a tetraploid potato cultivar.</title>
        <authorList>
            <person name="Sun H."/>
            <person name="Jiao W.-B."/>
            <person name="Krause K."/>
            <person name="Campoy J.A."/>
            <person name="Goel M."/>
            <person name="Folz-Donahue K."/>
            <person name="Kukat C."/>
            <person name="Huettel B."/>
            <person name="Schneeberger K."/>
        </authorList>
    </citation>
    <scope>NUCLEOTIDE SEQUENCE [LARGE SCALE GENOMIC DNA]</scope>
    <source>
        <strain evidence="2">SolTubOtavaFocal</strain>
        <tissue evidence="2">Leaves</tissue>
    </source>
</reference>
<name>A0ABQ7VYP0_SOLTU</name>
<evidence type="ECO:0000259" key="1">
    <source>
        <dbReference type="Pfam" id="PF03732"/>
    </source>
</evidence>
<keyword evidence="3" id="KW-1185">Reference proteome</keyword>
<evidence type="ECO:0000313" key="2">
    <source>
        <dbReference type="EMBL" id="KAH0773617.1"/>
    </source>
</evidence>
<protein>
    <recommendedName>
        <fullName evidence="1">Retrotransposon gag domain-containing protein</fullName>
    </recommendedName>
</protein>